<dbReference type="AlphaFoldDB" id="A0A9N9KCG3"/>
<proteinExistence type="predicted"/>
<evidence type="ECO:0000313" key="2">
    <source>
        <dbReference type="Proteomes" id="UP000789396"/>
    </source>
</evidence>
<dbReference type="OrthoDB" id="2440734at2759"/>
<name>A0A9N9KCG3_9GLOM</name>
<protein>
    <submittedName>
        <fullName evidence="1">929_t:CDS:1</fullName>
    </submittedName>
</protein>
<feature type="non-terminal residue" evidence="1">
    <location>
        <position position="59"/>
    </location>
</feature>
<organism evidence="1 2">
    <name type="scientific">Racocetra fulgida</name>
    <dbReference type="NCBI Taxonomy" id="60492"/>
    <lineage>
        <taxon>Eukaryota</taxon>
        <taxon>Fungi</taxon>
        <taxon>Fungi incertae sedis</taxon>
        <taxon>Mucoromycota</taxon>
        <taxon>Glomeromycotina</taxon>
        <taxon>Glomeromycetes</taxon>
        <taxon>Diversisporales</taxon>
        <taxon>Gigasporaceae</taxon>
        <taxon>Racocetra</taxon>
    </lineage>
</organism>
<evidence type="ECO:0000313" key="1">
    <source>
        <dbReference type="EMBL" id="CAG8819213.1"/>
    </source>
</evidence>
<accession>A0A9N9KCG3</accession>
<feature type="non-terminal residue" evidence="1">
    <location>
        <position position="1"/>
    </location>
</feature>
<reference evidence="1" key="1">
    <citation type="submission" date="2021-06" db="EMBL/GenBank/DDBJ databases">
        <authorList>
            <person name="Kallberg Y."/>
            <person name="Tangrot J."/>
            <person name="Rosling A."/>
        </authorList>
    </citation>
    <scope>NUCLEOTIDE SEQUENCE</scope>
    <source>
        <strain evidence="1">IN212</strain>
    </source>
</reference>
<dbReference type="Proteomes" id="UP000789396">
    <property type="component" value="Unassembled WGS sequence"/>
</dbReference>
<comment type="caution">
    <text evidence="1">The sequence shown here is derived from an EMBL/GenBank/DDBJ whole genome shotgun (WGS) entry which is preliminary data.</text>
</comment>
<keyword evidence="2" id="KW-1185">Reference proteome</keyword>
<dbReference type="EMBL" id="CAJVPZ010097083">
    <property type="protein sequence ID" value="CAG8819213.1"/>
    <property type="molecule type" value="Genomic_DNA"/>
</dbReference>
<gene>
    <name evidence="1" type="ORF">RFULGI_LOCUS19491</name>
</gene>
<sequence length="59" mass="7337">LRYINYDDYEVTYKINGRGQAMYINDKEDFLNFIKEYKEPDNLAKRMYIYIILKEPEQF</sequence>